<dbReference type="EMBL" id="JADBEB010000001">
    <property type="protein sequence ID" value="MBE1491433.1"/>
    <property type="molecule type" value="Genomic_DNA"/>
</dbReference>
<evidence type="ECO:0008006" key="4">
    <source>
        <dbReference type="Google" id="ProtNLM"/>
    </source>
</evidence>
<feature type="region of interest" description="Disordered" evidence="1">
    <location>
        <begin position="161"/>
        <end position="197"/>
    </location>
</feature>
<accession>A0A927MAZ9</accession>
<dbReference type="AlphaFoldDB" id="A0A927MAZ9"/>
<sequence length="197" mass="20092">MNGIRRRGWFVVVALLMALVAGCGVRPTGVITGGAAPVGPARGVPLFFVADQHLALVLRPTTPVDSVDDVLALLLAGPDPTERELGYGTEIPADAGRPTTTTSDPSGTTVKLSGDVLALSPTAVDQIVCTVRDAMPTGGPARVTLAGPDGSREPLTCSLPECPVPTDGSDGDRFGQPWCPAQNTEHASPRTTTGSGG</sequence>
<evidence type="ECO:0000313" key="3">
    <source>
        <dbReference type="Proteomes" id="UP000649753"/>
    </source>
</evidence>
<evidence type="ECO:0000313" key="2">
    <source>
        <dbReference type="EMBL" id="MBE1491433.1"/>
    </source>
</evidence>
<keyword evidence="3" id="KW-1185">Reference proteome</keyword>
<dbReference type="Proteomes" id="UP000649753">
    <property type="component" value="Unassembled WGS sequence"/>
</dbReference>
<comment type="caution">
    <text evidence="2">The sequence shown here is derived from an EMBL/GenBank/DDBJ whole genome shotgun (WGS) entry which is preliminary data.</text>
</comment>
<protein>
    <recommendedName>
        <fullName evidence="4">GerMN domain-containing protein</fullName>
    </recommendedName>
</protein>
<organism evidence="2 3">
    <name type="scientific">Plantactinospora soyae</name>
    <dbReference type="NCBI Taxonomy" id="1544732"/>
    <lineage>
        <taxon>Bacteria</taxon>
        <taxon>Bacillati</taxon>
        <taxon>Actinomycetota</taxon>
        <taxon>Actinomycetes</taxon>
        <taxon>Micromonosporales</taxon>
        <taxon>Micromonosporaceae</taxon>
        <taxon>Plantactinospora</taxon>
    </lineage>
</organism>
<feature type="compositionally biased region" description="Polar residues" evidence="1">
    <location>
        <begin position="181"/>
        <end position="197"/>
    </location>
</feature>
<dbReference type="RefSeq" id="WP_192770511.1">
    <property type="nucleotide sequence ID" value="NZ_JADBEB010000001.1"/>
</dbReference>
<feature type="region of interest" description="Disordered" evidence="1">
    <location>
        <begin position="88"/>
        <end position="107"/>
    </location>
</feature>
<name>A0A927MAZ9_9ACTN</name>
<evidence type="ECO:0000256" key="1">
    <source>
        <dbReference type="SAM" id="MobiDB-lite"/>
    </source>
</evidence>
<gene>
    <name evidence="2" type="ORF">H4W31_007071</name>
</gene>
<reference evidence="2" key="1">
    <citation type="submission" date="2020-10" db="EMBL/GenBank/DDBJ databases">
        <title>Sequencing the genomes of 1000 actinobacteria strains.</title>
        <authorList>
            <person name="Klenk H.-P."/>
        </authorList>
    </citation>
    <scope>NUCLEOTIDE SEQUENCE</scope>
    <source>
        <strain evidence="2">DSM 46832</strain>
    </source>
</reference>
<dbReference type="PROSITE" id="PS51257">
    <property type="entry name" value="PROKAR_LIPOPROTEIN"/>
    <property type="match status" value="1"/>
</dbReference>
<feature type="compositionally biased region" description="Low complexity" evidence="1">
    <location>
        <begin position="98"/>
        <end position="107"/>
    </location>
</feature>
<proteinExistence type="predicted"/>